<protein>
    <submittedName>
        <fullName evidence="1">Uncharacterized protein</fullName>
    </submittedName>
</protein>
<dbReference type="Proteomes" id="UP001157418">
    <property type="component" value="Unassembled WGS sequence"/>
</dbReference>
<accession>A0AAU9LNW1</accession>
<comment type="caution">
    <text evidence="1">The sequence shown here is derived from an EMBL/GenBank/DDBJ whole genome shotgun (WGS) entry which is preliminary data.</text>
</comment>
<keyword evidence="2" id="KW-1185">Reference proteome</keyword>
<proteinExistence type="predicted"/>
<gene>
    <name evidence="1" type="ORF">LVIROSA_LOCUS3135</name>
</gene>
<evidence type="ECO:0000313" key="2">
    <source>
        <dbReference type="Proteomes" id="UP001157418"/>
    </source>
</evidence>
<evidence type="ECO:0000313" key="1">
    <source>
        <dbReference type="EMBL" id="CAH1415277.1"/>
    </source>
</evidence>
<sequence>MAGHSVKSFHNSPFPNWSIGMTQEFADIIINSPLKDIMKTPKDQCPSPLPLSIVPIHSHDGAANARELRPRNKPPVLRSLFIVRAVDITKRISRAYNDLSEWAFSTQGHPSDELFRTCVGVAVERFHMESFFPKCELFGNIRDCWSHMLNFNKDLRSNLSPRRLFATTTLTAQSQ</sequence>
<organism evidence="1 2">
    <name type="scientific">Lactuca virosa</name>
    <dbReference type="NCBI Taxonomy" id="75947"/>
    <lineage>
        <taxon>Eukaryota</taxon>
        <taxon>Viridiplantae</taxon>
        <taxon>Streptophyta</taxon>
        <taxon>Embryophyta</taxon>
        <taxon>Tracheophyta</taxon>
        <taxon>Spermatophyta</taxon>
        <taxon>Magnoliopsida</taxon>
        <taxon>eudicotyledons</taxon>
        <taxon>Gunneridae</taxon>
        <taxon>Pentapetalae</taxon>
        <taxon>asterids</taxon>
        <taxon>campanulids</taxon>
        <taxon>Asterales</taxon>
        <taxon>Asteraceae</taxon>
        <taxon>Cichorioideae</taxon>
        <taxon>Cichorieae</taxon>
        <taxon>Lactucinae</taxon>
        <taxon>Lactuca</taxon>
    </lineage>
</organism>
<dbReference type="AlphaFoldDB" id="A0AAU9LNW1"/>
<dbReference type="EMBL" id="CAKMRJ010000001">
    <property type="protein sequence ID" value="CAH1415277.1"/>
    <property type="molecule type" value="Genomic_DNA"/>
</dbReference>
<reference evidence="1 2" key="1">
    <citation type="submission" date="2022-01" db="EMBL/GenBank/DDBJ databases">
        <authorList>
            <person name="Xiong W."/>
            <person name="Schranz E."/>
        </authorList>
    </citation>
    <scope>NUCLEOTIDE SEQUENCE [LARGE SCALE GENOMIC DNA]</scope>
</reference>
<name>A0AAU9LNW1_9ASTR</name>